<dbReference type="PaxDb" id="2711-XP_006486417.1"/>
<feature type="chain" id="PRO_5001637570" description="Wall-associated receptor kinase galacturonan-binding domain-containing protein" evidence="6">
    <location>
        <begin position="24"/>
        <end position="256"/>
    </location>
</feature>
<dbReference type="InterPro" id="IPR025287">
    <property type="entry name" value="WAK_GUB"/>
</dbReference>
<keyword evidence="9" id="KW-1185">Reference proteome</keyword>
<keyword evidence="5" id="KW-0472">Membrane</keyword>
<evidence type="ECO:0000313" key="9">
    <source>
        <dbReference type="Proteomes" id="UP000027120"/>
    </source>
</evidence>
<accession>A0A067G0J1</accession>
<dbReference type="AlphaFoldDB" id="A0A067G0J1"/>
<evidence type="ECO:0000313" key="8">
    <source>
        <dbReference type="EMBL" id="KDO69182.1"/>
    </source>
</evidence>
<reference evidence="8 9" key="1">
    <citation type="submission" date="2014-04" db="EMBL/GenBank/DDBJ databases">
        <authorList>
            <consortium name="International Citrus Genome Consortium"/>
            <person name="Gmitter F."/>
            <person name="Chen C."/>
            <person name="Farmerie W."/>
            <person name="Harkins T."/>
            <person name="Desany B."/>
            <person name="Mohiuddin M."/>
            <person name="Kodira C."/>
            <person name="Borodovsky M."/>
            <person name="Lomsadze A."/>
            <person name="Burns P."/>
            <person name="Jenkins J."/>
            <person name="Prochnik S."/>
            <person name="Shu S."/>
            <person name="Chapman J."/>
            <person name="Pitluck S."/>
            <person name="Schmutz J."/>
            <person name="Rokhsar D."/>
        </authorList>
    </citation>
    <scope>NUCLEOTIDE SEQUENCE</scope>
</reference>
<evidence type="ECO:0000259" key="7">
    <source>
        <dbReference type="Pfam" id="PF13947"/>
    </source>
</evidence>
<evidence type="ECO:0000256" key="6">
    <source>
        <dbReference type="SAM" id="SignalP"/>
    </source>
</evidence>
<dbReference type="PANTHER" id="PTHR33355:SF15">
    <property type="entry name" value="WALL-ASSOCIATED RECEPTOR KINASE GALACTURONAN-BINDING DOMAIN-CONTAINING PROTEIN"/>
    <property type="match status" value="1"/>
</dbReference>
<dbReference type="STRING" id="2711.A0A067G0J1"/>
<evidence type="ECO:0000256" key="3">
    <source>
        <dbReference type="ARBA" id="ARBA00022729"/>
    </source>
</evidence>
<keyword evidence="2" id="KW-0812">Transmembrane</keyword>
<evidence type="ECO:0000256" key="1">
    <source>
        <dbReference type="ARBA" id="ARBA00004167"/>
    </source>
</evidence>
<dbReference type="eggNOG" id="KOG1187">
    <property type="taxonomic scope" value="Eukaryota"/>
</dbReference>
<feature type="signal peptide" evidence="6">
    <location>
        <begin position="1"/>
        <end position="23"/>
    </location>
</feature>
<dbReference type="GO" id="GO:0016020">
    <property type="term" value="C:membrane"/>
    <property type="evidence" value="ECO:0007669"/>
    <property type="project" value="UniProtKB-SubCell"/>
</dbReference>
<feature type="non-terminal residue" evidence="8">
    <location>
        <position position="256"/>
    </location>
</feature>
<proteinExistence type="predicted"/>
<keyword evidence="3 6" id="KW-0732">Signal</keyword>
<evidence type="ECO:0000256" key="4">
    <source>
        <dbReference type="ARBA" id="ARBA00022989"/>
    </source>
</evidence>
<organism evidence="8 9">
    <name type="scientific">Citrus sinensis</name>
    <name type="common">Sweet orange</name>
    <name type="synonym">Citrus aurantium var. sinensis</name>
    <dbReference type="NCBI Taxonomy" id="2711"/>
    <lineage>
        <taxon>Eukaryota</taxon>
        <taxon>Viridiplantae</taxon>
        <taxon>Streptophyta</taxon>
        <taxon>Embryophyta</taxon>
        <taxon>Tracheophyta</taxon>
        <taxon>Spermatophyta</taxon>
        <taxon>Magnoliopsida</taxon>
        <taxon>eudicotyledons</taxon>
        <taxon>Gunneridae</taxon>
        <taxon>Pentapetalae</taxon>
        <taxon>rosids</taxon>
        <taxon>malvids</taxon>
        <taxon>Sapindales</taxon>
        <taxon>Rutaceae</taxon>
        <taxon>Aurantioideae</taxon>
        <taxon>Citrus</taxon>
    </lineage>
</organism>
<comment type="subcellular location">
    <subcellularLocation>
        <location evidence="1">Membrane</location>
        <topology evidence="1">Single-pass membrane protein</topology>
    </subcellularLocation>
</comment>
<dbReference type="EMBL" id="KK784893">
    <property type="protein sequence ID" value="KDO69182.1"/>
    <property type="molecule type" value="Genomic_DNA"/>
</dbReference>
<sequence>MDPPTKLLLLVVSLITYAGCALSAIRCPNCGTTPVPYPLSTSSSCGDQDYKIRCDSSGNLHFDTLNNSYPITAINPSSQRLVIKPSSLLPNTCITSDLMSQGIRLNDSLPFNITSSNTIMYMNCTPTLLSSPLNCTSSSLCHVYINGTSNAAPCEDGICCTFRAGGSSTSYMIRVRQSGCRAYTSFVNLNPNLPLNRWGEPGLELQWLSPREPVCGSQADCDRNSTCGPDARESGVRRCFCMSGLLWDPIKGVCAE</sequence>
<keyword evidence="4" id="KW-1133">Transmembrane helix</keyword>
<dbReference type="Pfam" id="PF13947">
    <property type="entry name" value="GUB_WAK_bind"/>
    <property type="match status" value="1"/>
</dbReference>
<dbReference type="Proteomes" id="UP000027120">
    <property type="component" value="Unassembled WGS sequence"/>
</dbReference>
<name>A0A067G0J1_CITSI</name>
<dbReference type="PANTHER" id="PTHR33355">
    <property type="entry name" value="WALL-ASSOCIATED RECEPTOR KINASE CARBOXY-TERMINAL PROTEIN-RELATED"/>
    <property type="match status" value="1"/>
</dbReference>
<feature type="domain" description="Wall-associated receptor kinase galacturonan-binding" evidence="7">
    <location>
        <begin position="27"/>
        <end position="83"/>
    </location>
</feature>
<evidence type="ECO:0000256" key="2">
    <source>
        <dbReference type="ARBA" id="ARBA00022692"/>
    </source>
</evidence>
<evidence type="ECO:0000256" key="5">
    <source>
        <dbReference type="ARBA" id="ARBA00023136"/>
    </source>
</evidence>
<gene>
    <name evidence="8" type="ORF">CISIN_1g043291mg</name>
</gene>
<protein>
    <recommendedName>
        <fullName evidence="7">Wall-associated receptor kinase galacturonan-binding domain-containing protein</fullName>
    </recommendedName>
</protein>
<dbReference type="GO" id="GO:0030247">
    <property type="term" value="F:polysaccharide binding"/>
    <property type="evidence" value="ECO:0007669"/>
    <property type="project" value="InterPro"/>
</dbReference>